<reference evidence="2 3" key="1">
    <citation type="submission" date="2016-11" db="EMBL/GenBank/DDBJ databases">
        <title>Comparative genomics of Acidibacillus ferroxidans species.</title>
        <authorList>
            <person name="Oliveira G."/>
            <person name="Nunes G."/>
            <person name="Oliveira R."/>
            <person name="Araujo F."/>
            <person name="Salim A."/>
            <person name="Scholte L."/>
            <person name="Morais D."/>
            <person name="Nancucheo I."/>
            <person name="Johnson D.B."/>
            <person name="Grail B."/>
            <person name="Bittencourt J."/>
            <person name="Valadares R."/>
        </authorList>
    </citation>
    <scope>NUCLEOTIDE SEQUENCE [LARGE SCALE GENOMIC DNA]</scope>
    <source>
        <strain evidence="2 3">Y002</strain>
    </source>
</reference>
<comment type="caution">
    <text evidence="2">The sequence shown here is derived from an EMBL/GenBank/DDBJ whole genome shotgun (WGS) entry which is preliminary data.</text>
</comment>
<dbReference type="PANTHER" id="PTHR30514">
    <property type="entry name" value="GLUCOKINASE"/>
    <property type="match status" value="1"/>
</dbReference>
<proteinExistence type="predicted"/>
<dbReference type="Pfam" id="PF01418">
    <property type="entry name" value="HTH_6"/>
    <property type="match status" value="1"/>
</dbReference>
<dbReference type="GO" id="GO:0097367">
    <property type="term" value="F:carbohydrate derivative binding"/>
    <property type="evidence" value="ECO:0007669"/>
    <property type="project" value="InterPro"/>
</dbReference>
<dbReference type="GO" id="GO:0003677">
    <property type="term" value="F:DNA binding"/>
    <property type="evidence" value="ECO:0007669"/>
    <property type="project" value="InterPro"/>
</dbReference>
<dbReference type="InterPro" id="IPR001387">
    <property type="entry name" value="Cro/C1-type_HTH"/>
</dbReference>
<dbReference type="Gene3D" id="1.10.10.10">
    <property type="entry name" value="Winged helix-like DNA-binding domain superfamily/Winged helix DNA-binding domain"/>
    <property type="match status" value="1"/>
</dbReference>
<protein>
    <recommendedName>
        <fullName evidence="1">HTH rpiR-type domain-containing protein</fullName>
    </recommendedName>
</protein>
<gene>
    <name evidence="2" type="ORF">BM613_02595</name>
</gene>
<name>A0A2U3DCI0_SULT2</name>
<dbReference type="InterPro" id="IPR009057">
    <property type="entry name" value="Homeodomain-like_sf"/>
</dbReference>
<evidence type="ECO:0000313" key="2">
    <source>
        <dbReference type="EMBL" id="PWI58978.1"/>
    </source>
</evidence>
<dbReference type="Proteomes" id="UP000245380">
    <property type="component" value="Unassembled WGS sequence"/>
</dbReference>
<accession>A0A2U3DCI0</accession>
<sequence>MNPINPPAQLEQWWQTARHSSDANRLIVRYLETHYRQAAFMTSAELAKAVGVSQASISRFASLLGFSGFTEWNKAMQQLIRQELSAQDRLWFAQNPQNDEGDRVIQSEQNNLEQLLHITNSQAFYALAQQMARARQVIFASARASATLMPYAHYFLSKVRPHVYQTEPGDSLWDHLAVENATDVLIIALAFPRYPRVPVPYTHL</sequence>
<dbReference type="SUPFAM" id="SSF46689">
    <property type="entry name" value="Homeodomain-like"/>
    <property type="match status" value="1"/>
</dbReference>
<feature type="non-terminal residue" evidence="2">
    <location>
        <position position="204"/>
    </location>
</feature>
<dbReference type="PANTHER" id="PTHR30514:SF18">
    <property type="entry name" value="RPIR-FAMILY TRANSCRIPTIONAL REGULATOR"/>
    <property type="match status" value="1"/>
</dbReference>
<evidence type="ECO:0000259" key="1">
    <source>
        <dbReference type="PROSITE" id="PS51071"/>
    </source>
</evidence>
<dbReference type="PROSITE" id="PS51071">
    <property type="entry name" value="HTH_RPIR"/>
    <property type="match status" value="1"/>
</dbReference>
<keyword evidence="3" id="KW-1185">Reference proteome</keyword>
<dbReference type="EMBL" id="MPDK01000002">
    <property type="protein sequence ID" value="PWI58978.1"/>
    <property type="molecule type" value="Genomic_DNA"/>
</dbReference>
<dbReference type="CDD" id="cd00093">
    <property type="entry name" value="HTH_XRE"/>
    <property type="match status" value="1"/>
</dbReference>
<feature type="domain" description="HTH rpiR-type" evidence="1">
    <location>
        <begin position="7"/>
        <end position="83"/>
    </location>
</feature>
<evidence type="ECO:0000313" key="3">
    <source>
        <dbReference type="Proteomes" id="UP000245380"/>
    </source>
</evidence>
<dbReference type="Gene3D" id="3.40.50.10490">
    <property type="entry name" value="Glucose-6-phosphate isomerase like protein, domain 1"/>
    <property type="match status" value="1"/>
</dbReference>
<dbReference type="InterPro" id="IPR000281">
    <property type="entry name" value="HTH_RpiR"/>
</dbReference>
<dbReference type="GO" id="GO:0003700">
    <property type="term" value="F:DNA-binding transcription factor activity"/>
    <property type="evidence" value="ECO:0007669"/>
    <property type="project" value="InterPro"/>
</dbReference>
<dbReference type="InterPro" id="IPR047640">
    <property type="entry name" value="RpiR-like"/>
</dbReference>
<dbReference type="AlphaFoldDB" id="A0A2U3DCI0"/>
<dbReference type="InterPro" id="IPR036388">
    <property type="entry name" value="WH-like_DNA-bd_sf"/>
</dbReference>
<organism evidence="2 3">
    <name type="scientific">Sulfoacidibacillus thermotolerans</name>
    <name type="common">Acidibacillus sulfuroxidans</name>
    <dbReference type="NCBI Taxonomy" id="1765684"/>
    <lineage>
        <taxon>Bacteria</taxon>
        <taxon>Bacillati</taxon>
        <taxon>Bacillota</taxon>
        <taxon>Bacilli</taxon>
        <taxon>Bacillales</taxon>
        <taxon>Alicyclobacillaceae</taxon>
        <taxon>Sulfoacidibacillus</taxon>
    </lineage>
</organism>